<dbReference type="InterPro" id="IPR025777">
    <property type="entry name" value="GMPS_ATP_PPase_dom"/>
</dbReference>
<dbReference type="SUPFAM" id="SSF52317">
    <property type="entry name" value="Class I glutamine amidotransferase-like"/>
    <property type="match status" value="1"/>
</dbReference>
<evidence type="ECO:0000313" key="15">
    <source>
        <dbReference type="EMBL" id="RKE91653.1"/>
    </source>
</evidence>
<accession>A0A2D0IWU2</accession>
<dbReference type="InterPro" id="IPR022310">
    <property type="entry name" value="NAD/GMP_synthase"/>
</dbReference>
<keyword evidence="6 11" id="KW-0547">Nucleotide-binding</keyword>
<dbReference type="NCBIfam" id="TIGR00888">
    <property type="entry name" value="guaA_Nterm"/>
    <property type="match status" value="1"/>
</dbReference>
<dbReference type="CDD" id="cd01997">
    <property type="entry name" value="GMP_synthase_C"/>
    <property type="match status" value="1"/>
</dbReference>
<evidence type="ECO:0000256" key="6">
    <source>
        <dbReference type="ARBA" id="ARBA00022741"/>
    </source>
</evidence>
<feature type="active site" evidence="11">
    <location>
        <position position="183"/>
    </location>
</feature>
<dbReference type="GO" id="GO:0005524">
    <property type="term" value="F:ATP binding"/>
    <property type="evidence" value="ECO:0007669"/>
    <property type="project" value="UniProtKB-UniRule"/>
</dbReference>
<evidence type="ECO:0000256" key="12">
    <source>
        <dbReference type="PROSITE-ProRule" id="PRU00886"/>
    </source>
</evidence>
<evidence type="ECO:0000259" key="13">
    <source>
        <dbReference type="PROSITE" id="PS51553"/>
    </source>
</evidence>
<reference evidence="15 17" key="2">
    <citation type="submission" date="2018-09" db="EMBL/GenBank/DDBJ databases">
        <title>Genomic Encyclopedia of Archaeal and Bacterial Type Strains, Phase II (KMG-II): from individual species to whole genera.</title>
        <authorList>
            <person name="Goeker M."/>
        </authorList>
    </citation>
    <scope>NUCLEOTIDE SEQUENCE [LARGE SCALE GENOMIC DNA]</scope>
    <source>
        <strain evidence="15 17">DSM 16337</strain>
    </source>
</reference>
<dbReference type="SUPFAM" id="SSF52402">
    <property type="entry name" value="Adenine nucleotide alpha hydrolases-like"/>
    <property type="match status" value="1"/>
</dbReference>
<dbReference type="NCBIfam" id="TIGR00884">
    <property type="entry name" value="guaA_Cterm"/>
    <property type="match status" value="1"/>
</dbReference>
<gene>
    <name evidence="11" type="primary">guaA</name>
    <name evidence="15" type="ORF">BDE27_1918</name>
    <name evidence="14" type="ORF">Xehl_00745</name>
</gene>
<comment type="pathway">
    <text evidence="2 11">Purine metabolism; GMP biosynthesis; GMP from XMP (L-Gln route): step 1/1.</text>
</comment>
<reference evidence="14 16" key="1">
    <citation type="journal article" date="2017" name="Nat. Microbiol.">
        <title>Natural product diversity associated with the nematode symbionts Photorhabdus and Xenorhabdus.</title>
        <authorList>
            <person name="Tobias N.J."/>
            <person name="Wolff H."/>
            <person name="Djahanschiri B."/>
            <person name="Grundmann F."/>
            <person name="Kronenwerth M."/>
            <person name="Shi Y.M."/>
            <person name="Simonyi S."/>
            <person name="Grun P."/>
            <person name="Shapiro-Ilan D."/>
            <person name="Pidot S.J."/>
            <person name="Stinear T.P."/>
            <person name="Ebersberger I."/>
            <person name="Bode H.B."/>
        </authorList>
    </citation>
    <scope>NUCLEOTIDE SEQUENCE [LARGE SCALE GENOMIC DNA]</scope>
    <source>
        <strain evidence="14 16">DSM 16337</strain>
    </source>
</reference>
<keyword evidence="9 11" id="KW-0067">ATP-binding</keyword>
<dbReference type="Pfam" id="PF00117">
    <property type="entry name" value="GATase"/>
    <property type="match status" value="1"/>
</dbReference>
<evidence type="ECO:0000256" key="10">
    <source>
        <dbReference type="ARBA" id="ARBA00022962"/>
    </source>
</evidence>
<dbReference type="FunFam" id="3.40.50.880:FF:000001">
    <property type="entry name" value="GMP synthase [glutamine-hydrolyzing]"/>
    <property type="match status" value="1"/>
</dbReference>
<evidence type="ECO:0000256" key="5">
    <source>
        <dbReference type="ARBA" id="ARBA00022598"/>
    </source>
</evidence>
<evidence type="ECO:0000256" key="7">
    <source>
        <dbReference type="ARBA" id="ARBA00022749"/>
    </source>
</evidence>
<feature type="domain" description="GMPS ATP-PPase" evidence="13">
    <location>
        <begin position="208"/>
        <end position="400"/>
    </location>
</feature>
<proteinExistence type="inferred from homology"/>
<dbReference type="PANTHER" id="PTHR11922:SF2">
    <property type="entry name" value="GMP SYNTHASE [GLUTAMINE-HYDROLYZING]"/>
    <property type="match status" value="1"/>
</dbReference>
<dbReference type="EMBL" id="NIBT01000003">
    <property type="protein sequence ID" value="PHM26410.1"/>
    <property type="molecule type" value="Genomic_DNA"/>
</dbReference>
<keyword evidence="8 11" id="KW-0658">Purine biosynthesis</keyword>
<evidence type="ECO:0000256" key="8">
    <source>
        <dbReference type="ARBA" id="ARBA00022755"/>
    </source>
</evidence>
<dbReference type="Gene3D" id="3.40.50.880">
    <property type="match status" value="1"/>
</dbReference>
<evidence type="ECO:0000256" key="11">
    <source>
        <dbReference type="HAMAP-Rule" id="MF_00344"/>
    </source>
</evidence>
<dbReference type="PRINTS" id="PR00097">
    <property type="entry name" value="ANTSNTHASEII"/>
</dbReference>
<dbReference type="GO" id="GO:0005829">
    <property type="term" value="C:cytosol"/>
    <property type="evidence" value="ECO:0007669"/>
    <property type="project" value="TreeGrafter"/>
</dbReference>
<dbReference type="Gene3D" id="3.30.300.10">
    <property type="match status" value="1"/>
</dbReference>
<evidence type="ECO:0000256" key="9">
    <source>
        <dbReference type="ARBA" id="ARBA00022840"/>
    </source>
</evidence>
<evidence type="ECO:0000313" key="17">
    <source>
        <dbReference type="Proteomes" id="UP000283568"/>
    </source>
</evidence>
<name>A0A2D0IWU2_9GAMM</name>
<comment type="caution">
    <text evidence="14">The sequence shown here is derived from an EMBL/GenBank/DDBJ whole genome shotgun (WGS) entry which is preliminary data.</text>
</comment>
<dbReference type="EC" id="6.3.5.2" evidence="3 11"/>
<keyword evidence="17" id="KW-1185">Reference proteome</keyword>
<keyword evidence="5 11" id="KW-0436">Ligase</keyword>
<feature type="binding site" evidence="12">
    <location>
        <begin position="235"/>
        <end position="241"/>
    </location>
    <ligand>
        <name>ATP</name>
        <dbReference type="ChEBI" id="CHEBI:30616"/>
    </ligand>
</feature>
<dbReference type="InterPro" id="IPR017926">
    <property type="entry name" value="GATASE"/>
</dbReference>
<comment type="function">
    <text evidence="1 11">Catalyzes the synthesis of GMP from XMP.</text>
</comment>
<dbReference type="PRINTS" id="PR00099">
    <property type="entry name" value="CPSGATASE"/>
</dbReference>
<dbReference type="UniPathway" id="UPA00189">
    <property type="reaction ID" value="UER00296"/>
</dbReference>
<dbReference type="OrthoDB" id="9802219at2"/>
<dbReference type="InterPro" id="IPR004739">
    <property type="entry name" value="GMP_synth_GATase"/>
</dbReference>
<evidence type="ECO:0000256" key="4">
    <source>
        <dbReference type="ARBA" id="ARBA00021562"/>
    </source>
</evidence>
<dbReference type="InterPro" id="IPR014729">
    <property type="entry name" value="Rossmann-like_a/b/a_fold"/>
</dbReference>
<dbReference type="Proteomes" id="UP000283568">
    <property type="component" value="Unassembled WGS sequence"/>
</dbReference>
<dbReference type="InterPro" id="IPR022955">
    <property type="entry name" value="GMP_synthase"/>
</dbReference>
<feature type="active site" evidence="11">
    <location>
        <position position="181"/>
    </location>
</feature>
<dbReference type="Gene3D" id="3.40.50.620">
    <property type="entry name" value="HUPs"/>
    <property type="match status" value="1"/>
</dbReference>
<dbReference type="RefSeq" id="WP_099131336.1">
    <property type="nucleotide sequence ID" value="NZ_CAWNOJ010000042.1"/>
</dbReference>
<dbReference type="Pfam" id="PF02540">
    <property type="entry name" value="NAD_synthase"/>
    <property type="match status" value="1"/>
</dbReference>
<protein>
    <recommendedName>
        <fullName evidence="4 11">GMP synthase [glutamine-hydrolyzing]</fullName>
        <ecNumber evidence="3 11">6.3.5.2</ecNumber>
    </recommendedName>
    <alternativeName>
        <fullName evidence="11">GMP synthetase</fullName>
    </alternativeName>
    <alternativeName>
        <fullName evidence="11">Glutamine amidotransferase</fullName>
    </alternativeName>
</protein>
<dbReference type="InterPro" id="IPR001674">
    <property type="entry name" value="GMP_synth_C"/>
</dbReference>
<comment type="catalytic activity">
    <reaction evidence="11">
        <text>XMP + L-glutamine + ATP + H2O = GMP + L-glutamate + AMP + diphosphate + 2 H(+)</text>
        <dbReference type="Rhea" id="RHEA:11680"/>
        <dbReference type="ChEBI" id="CHEBI:15377"/>
        <dbReference type="ChEBI" id="CHEBI:15378"/>
        <dbReference type="ChEBI" id="CHEBI:29985"/>
        <dbReference type="ChEBI" id="CHEBI:30616"/>
        <dbReference type="ChEBI" id="CHEBI:33019"/>
        <dbReference type="ChEBI" id="CHEBI:57464"/>
        <dbReference type="ChEBI" id="CHEBI:58115"/>
        <dbReference type="ChEBI" id="CHEBI:58359"/>
        <dbReference type="ChEBI" id="CHEBI:456215"/>
        <dbReference type="EC" id="6.3.5.2"/>
    </reaction>
</comment>
<dbReference type="CDD" id="cd01742">
    <property type="entry name" value="GATase1_GMP_Synthase"/>
    <property type="match status" value="1"/>
</dbReference>
<dbReference type="InterPro" id="IPR029062">
    <property type="entry name" value="Class_I_gatase-like"/>
</dbReference>
<dbReference type="PROSITE" id="PS51553">
    <property type="entry name" value="GMPS_ATP_PPASE"/>
    <property type="match status" value="1"/>
</dbReference>
<dbReference type="PANTHER" id="PTHR11922">
    <property type="entry name" value="GMP SYNTHASE-RELATED"/>
    <property type="match status" value="1"/>
</dbReference>
<dbReference type="SUPFAM" id="SSF54810">
    <property type="entry name" value="GMP synthetase C-terminal dimerisation domain"/>
    <property type="match status" value="1"/>
</dbReference>
<dbReference type="HAMAP" id="MF_00344">
    <property type="entry name" value="GMP_synthase"/>
    <property type="match status" value="1"/>
</dbReference>
<keyword evidence="10 11" id="KW-0315">Glutamine amidotransferase</keyword>
<dbReference type="AlphaFoldDB" id="A0A2D0IWU2"/>
<dbReference type="Proteomes" id="UP000225605">
    <property type="component" value="Unassembled WGS sequence"/>
</dbReference>
<sequence length="525" mass="58906">MTTNIHQHRILILDFGSQYTQLIARRIREIGVYCELWTWNVTEAQIREFNPNGIILSGGPESTTEHNSPRAPEYVFNAGVPVLGICYGMQTMSMQLGGQVSNSDEREFGYAQVEIKNNCELFRDIQDGLSETGKPLLDVWMSHGDKVTAIPADFTIIASTDTCPFAIMANEEKRFYGVQFHPEVTHTHQGLNILKRFVLDICQCEALWTPASIIDDIVERLRTQIGDDHVILALSGGVDSSVTALLLNRAIGKRLTCVFVDNGLLRLNEAEQVMEMFAGKFDLNIVHVKAEDRFLSALAGIDEPEAKRKTIGHVFIDVFDEEASKQTQIKWLAQGTIYPDVIESAASATGNAHVIKSHHNVGGLPEDMKLGLVEPLKELFKDEVRRIGLELGLPYDMLYRHPFPGPGLGVRVLGEVKKEYCDLLRRADAIFIEELHKADLYHKVSQAFTVFLPVRSVGVMGDGRKYDWVVSLRAVETIDFMTAHWAHLPYDFLGRVSNRIINEVDGISRVVYDISGKPPATIEWE</sequence>
<dbReference type="FunFam" id="3.40.50.620:FF:000001">
    <property type="entry name" value="GMP synthase [glutamine-hydrolyzing]"/>
    <property type="match status" value="1"/>
</dbReference>
<keyword evidence="7 11" id="KW-0332">GMP biosynthesis</keyword>
<evidence type="ECO:0000256" key="3">
    <source>
        <dbReference type="ARBA" id="ARBA00012746"/>
    </source>
</evidence>
<dbReference type="NCBIfam" id="NF000848">
    <property type="entry name" value="PRK00074.1"/>
    <property type="match status" value="1"/>
</dbReference>
<dbReference type="PROSITE" id="PS51273">
    <property type="entry name" value="GATASE_TYPE_1"/>
    <property type="match status" value="1"/>
</dbReference>
<dbReference type="FunFam" id="3.30.300.10:FF:000002">
    <property type="entry name" value="GMP synthase [glutamine-hydrolyzing]"/>
    <property type="match status" value="1"/>
</dbReference>
<dbReference type="GO" id="GO:0003921">
    <property type="term" value="F:GMP synthase activity"/>
    <property type="evidence" value="ECO:0007669"/>
    <property type="project" value="InterPro"/>
</dbReference>
<dbReference type="PRINTS" id="PR00096">
    <property type="entry name" value="GATASE"/>
</dbReference>
<dbReference type="EMBL" id="RAQI01000002">
    <property type="protein sequence ID" value="RKE91653.1"/>
    <property type="molecule type" value="Genomic_DNA"/>
</dbReference>
<evidence type="ECO:0000256" key="1">
    <source>
        <dbReference type="ARBA" id="ARBA00002332"/>
    </source>
</evidence>
<evidence type="ECO:0000313" key="14">
    <source>
        <dbReference type="EMBL" id="PHM26410.1"/>
    </source>
</evidence>
<organism evidence="14 16">
    <name type="scientific">Xenorhabdus ehlersii</name>
    <dbReference type="NCBI Taxonomy" id="290111"/>
    <lineage>
        <taxon>Bacteria</taxon>
        <taxon>Pseudomonadati</taxon>
        <taxon>Pseudomonadota</taxon>
        <taxon>Gammaproteobacteria</taxon>
        <taxon>Enterobacterales</taxon>
        <taxon>Morganellaceae</taxon>
        <taxon>Xenorhabdus</taxon>
    </lineage>
</organism>
<feature type="active site" description="Nucleophile" evidence="11">
    <location>
        <position position="86"/>
    </location>
</feature>
<evidence type="ECO:0000256" key="2">
    <source>
        <dbReference type="ARBA" id="ARBA00005153"/>
    </source>
</evidence>
<evidence type="ECO:0000313" key="16">
    <source>
        <dbReference type="Proteomes" id="UP000225605"/>
    </source>
</evidence>
<comment type="subunit">
    <text evidence="11">Homodimer.</text>
</comment>
<dbReference type="Pfam" id="PF00958">
    <property type="entry name" value="GMP_synt_C"/>
    <property type="match status" value="1"/>
</dbReference>